<dbReference type="AlphaFoldDB" id="A0A366FRS7"/>
<keyword evidence="2" id="KW-1185">Reference proteome</keyword>
<name>A0A366FRS7_9HYPH</name>
<sequence length="92" mass="10438">MDFDEEPILCGRCRTVVHLETPSVAETIVRCPVCGESDTLEAARREASQHTAYAFLQHALWPIKAGAPEVRYRFHAENHLLHGQDRLRRGLS</sequence>
<accession>A0A366FRS7</accession>
<organism evidence="1 2">
    <name type="scientific">Roseiarcus fermentans</name>
    <dbReference type="NCBI Taxonomy" id="1473586"/>
    <lineage>
        <taxon>Bacteria</taxon>
        <taxon>Pseudomonadati</taxon>
        <taxon>Pseudomonadota</taxon>
        <taxon>Alphaproteobacteria</taxon>
        <taxon>Hyphomicrobiales</taxon>
        <taxon>Roseiarcaceae</taxon>
        <taxon>Roseiarcus</taxon>
    </lineage>
</organism>
<dbReference type="RefSeq" id="WP_113887867.1">
    <property type="nucleotide sequence ID" value="NZ_QNRK01000003.1"/>
</dbReference>
<protein>
    <submittedName>
        <fullName evidence="1">Uncharacterized protein</fullName>
    </submittedName>
</protein>
<dbReference type="EMBL" id="QNRK01000003">
    <property type="protein sequence ID" value="RBP17241.1"/>
    <property type="molecule type" value="Genomic_DNA"/>
</dbReference>
<gene>
    <name evidence="1" type="ORF">DFR50_103126</name>
</gene>
<comment type="caution">
    <text evidence="1">The sequence shown here is derived from an EMBL/GenBank/DDBJ whole genome shotgun (WGS) entry which is preliminary data.</text>
</comment>
<reference evidence="1 2" key="1">
    <citation type="submission" date="2018-06" db="EMBL/GenBank/DDBJ databases">
        <title>Genomic Encyclopedia of Type Strains, Phase IV (KMG-IV): sequencing the most valuable type-strain genomes for metagenomic binning, comparative biology and taxonomic classification.</title>
        <authorList>
            <person name="Goeker M."/>
        </authorList>
    </citation>
    <scope>NUCLEOTIDE SEQUENCE [LARGE SCALE GENOMIC DNA]</scope>
    <source>
        <strain evidence="1 2">DSM 24875</strain>
    </source>
</reference>
<evidence type="ECO:0000313" key="1">
    <source>
        <dbReference type="EMBL" id="RBP17241.1"/>
    </source>
</evidence>
<proteinExistence type="predicted"/>
<evidence type="ECO:0000313" key="2">
    <source>
        <dbReference type="Proteomes" id="UP000253529"/>
    </source>
</evidence>
<dbReference type="Proteomes" id="UP000253529">
    <property type="component" value="Unassembled WGS sequence"/>
</dbReference>